<dbReference type="eggNOG" id="ENOG50331A0">
    <property type="taxonomic scope" value="Bacteria"/>
</dbReference>
<organism evidence="2 3">
    <name type="scientific">Croceibacter atlanticus (strain ATCC BAA-628 / JCM 21780 / CIP 108009 / IAM 15332 / KCTC 12090 / HTCC2559)</name>
    <dbReference type="NCBI Taxonomy" id="216432"/>
    <lineage>
        <taxon>Bacteria</taxon>
        <taxon>Pseudomonadati</taxon>
        <taxon>Bacteroidota</taxon>
        <taxon>Flavobacteriia</taxon>
        <taxon>Flavobacteriales</taxon>
        <taxon>Flavobacteriaceae</taxon>
        <taxon>Croceibacter</taxon>
    </lineage>
</organism>
<dbReference type="AlphaFoldDB" id="A3UBS2"/>
<dbReference type="Pfam" id="PF20050">
    <property type="entry name" value="DUF6452"/>
    <property type="match status" value="1"/>
</dbReference>
<proteinExistence type="predicted"/>
<dbReference type="HOGENOM" id="CLU_134937_0_0_10"/>
<keyword evidence="1" id="KW-0732">Signal</keyword>
<evidence type="ECO:0008006" key="4">
    <source>
        <dbReference type="Google" id="ProtNLM"/>
    </source>
</evidence>
<sequence>MKHSFIAILVLLVIGFTTNSCQRDDICPESTPTTPKLIITFYDINVTPTELKDVPSLSITAVGVNNPVSLNESGEIVANTDSIAIPLNPASTVVDFLFVRNSGNDEQNIDELQFSYTPQDEYINRACGFKSNYLDLNFSLNGEDTDSWIQNIEIIESNITDELTTHVTIFH</sequence>
<dbReference type="STRING" id="216432.CA2559_08571"/>
<feature type="signal peptide" evidence="1">
    <location>
        <begin position="1"/>
        <end position="22"/>
    </location>
</feature>
<protein>
    <recommendedName>
        <fullName evidence="4">Lipoprotein</fullName>
    </recommendedName>
</protein>
<dbReference type="KEGG" id="cat:CA2559_08571"/>
<keyword evidence="3" id="KW-1185">Reference proteome</keyword>
<name>A3UBS2_CROAH</name>
<accession>A3UBS2</accession>
<dbReference type="OrthoDB" id="663527at2"/>
<evidence type="ECO:0000313" key="3">
    <source>
        <dbReference type="Proteomes" id="UP000002297"/>
    </source>
</evidence>
<dbReference type="EMBL" id="CP002046">
    <property type="protein sequence ID" value="EAP86073.1"/>
    <property type="molecule type" value="Genomic_DNA"/>
</dbReference>
<dbReference type="InterPro" id="IPR045607">
    <property type="entry name" value="DUF6452"/>
</dbReference>
<dbReference type="RefSeq" id="WP_013187459.1">
    <property type="nucleotide sequence ID" value="NC_014230.1"/>
</dbReference>
<evidence type="ECO:0000256" key="1">
    <source>
        <dbReference type="SAM" id="SignalP"/>
    </source>
</evidence>
<gene>
    <name evidence="2" type="ordered locus">CA2559_08571</name>
</gene>
<dbReference type="GeneID" id="89453466"/>
<dbReference type="Proteomes" id="UP000002297">
    <property type="component" value="Chromosome"/>
</dbReference>
<feature type="chain" id="PRO_5002659153" description="Lipoprotein" evidence="1">
    <location>
        <begin position="23"/>
        <end position="171"/>
    </location>
</feature>
<reference evidence="2 3" key="1">
    <citation type="journal article" date="2010" name="J. Bacteriol.">
        <title>The complete genome sequence of Croceibacter atlanticus HTCC2559T.</title>
        <authorList>
            <person name="Oh H.M."/>
            <person name="Kang I."/>
            <person name="Ferriera S."/>
            <person name="Giovannoni S.J."/>
            <person name="Cho J.C."/>
        </authorList>
    </citation>
    <scope>NUCLEOTIDE SEQUENCE [LARGE SCALE GENOMIC DNA]</scope>
    <source>
        <strain evidence="3">ATCC BAA-628 / HTCC2559 / KCTC 12090</strain>
    </source>
</reference>
<evidence type="ECO:0000313" key="2">
    <source>
        <dbReference type="EMBL" id="EAP86073.1"/>
    </source>
</evidence>